<dbReference type="SUPFAM" id="SSF46626">
    <property type="entry name" value="Cytochrome c"/>
    <property type="match status" value="1"/>
</dbReference>
<organism evidence="6 7">
    <name type="scientific">Haloferula chungangensis</name>
    <dbReference type="NCBI Taxonomy" id="1048331"/>
    <lineage>
        <taxon>Bacteria</taxon>
        <taxon>Pseudomonadati</taxon>
        <taxon>Verrucomicrobiota</taxon>
        <taxon>Verrucomicrobiia</taxon>
        <taxon>Verrucomicrobiales</taxon>
        <taxon>Verrucomicrobiaceae</taxon>
        <taxon>Haloferula</taxon>
    </lineage>
</organism>
<comment type="caution">
    <text evidence="6">The sequence shown here is derived from an EMBL/GenBank/DDBJ whole genome shotgun (WGS) entry which is preliminary data.</text>
</comment>
<accession>A0ABW2L426</accession>
<name>A0ABW2L426_9BACT</name>
<proteinExistence type="predicted"/>
<dbReference type="Gene3D" id="2.120.10.30">
    <property type="entry name" value="TolB, C-terminal domain"/>
    <property type="match status" value="1"/>
</dbReference>
<dbReference type="Gene3D" id="1.10.760.10">
    <property type="entry name" value="Cytochrome c-like domain"/>
    <property type="match status" value="1"/>
</dbReference>
<sequence length="1134" mass="124038">MIRPTTLFSLLVLTSHGAPRDPNADGAGGDPLPEVGGLVASKSLPGATIPQGVRLRVAADHEAQKVASPTALTFDEQGALYLTETHRFRFGVDDNRGRLYWLMDDFASQTVEDRAKMYEKWREKAPLEQMIERSEIVRKLSGQGTDGRFEKSEVFADGFNDQLDGTAAGVFAYEGTVFLANIPKLYALRDNDGDGKAESREVIEEGFGVRVSFSGHDMNGFALGPDGRIYGTIGDRGFNVKTASGEEYVYPDQGAIFRFEPDGSNFEVIHTGLRNPKEIAFDAWGNAFTVDNNSDQKDEARIVYIVDGGDSGWRMEHQTIFSFATQIGLDGPPPSPWMNERMWEPMNEDQPAWLLPPVANLTSGPSGLTYHPGAGFLESEVGRFLVCDYRGGSAKSGVWSFEVAPKGAGMKLVDSRPLVWSVGATDVEYSWDGRLFITDFVNGWISHDDGRVLEATAEEPYLQDQAEEAARLISEGFDQRSAEELEVLLSHADMRVRTRAQLALTRHLDGFPVLQKVATEGKGFAQLHGIWGLGIVARRGSAALPKVDADDFVDLPGNPLQDQAFKALKPLLAHGDPEVRAQTVRVLGDAGISGYKMNIGALLQDESARVRMFAAIAIGKTKTIGMMGYILNMLDVNDNQDPYLRHAGVRALELMMEPIQLASLRKHKSPAVRLAIATVLGRKGSDRIADYLLDEDPRVADEAIRMIHDRGIESVRPLVAALLDEEVDRERSIMMWRRILHSAFRLGGQENLERVFEFAMNPGMTVAARSEALRLLSIWSDPPQVDQSLGRFNPLPKRDPKPIREFFQSKTAELMGLEGELLSGGMQIVSSYELNLSQVPDSKLKNMVFDDGISTEARTLSISLLMEKAPDDLDDVLLKLTGSKDDEIAMEGLSGLVKRRSTMALSALEDALKSERPQIRQRAWELAADFDDSAVVGHFVGALNALAKSDGEAADAIELLEAAKQRNESEIKKALADYEAAIGSSEDPLASWKSALLGGNADRGEKIFESQPAAQCARCHAAGPGQAGPKLDDVGLRGDRSFLLESLVLPAAELTPGFGMVAATLNDGSTVAGTLSEESEEAIVLDMAGKKKTILRSEISELSEPISAMPPMGAVLSHRELRDLVEWLSEQRKR</sequence>
<keyword evidence="1 4" id="KW-0349">Heme</keyword>
<dbReference type="EMBL" id="JBHTBS010000003">
    <property type="protein sequence ID" value="MFC7337111.1"/>
    <property type="molecule type" value="Genomic_DNA"/>
</dbReference>
<dbReference type="SUPFAM" id="SSF50952">
    <property type="entry name" value="Soluble quinoprotein glucose dehydrogenase"/>
    <property type="match status" value="1"/>
</dbReference>
<dbReference type="InterPro" id="IPR009056">
    <property type="entry name" value="Cyt_c-like_dom"/>
</dbReference>
<evidence type="ECO:0000313" key="6">
    <source>
        <dbReference type="EMBL" id="MFC7337111.1"/>
    </source>
</evidence>
<evidence type="ECO:0000259" key="5">
    <source>
        <dbReference type="PROSITE" id="PS51007"/>
    </source>
</evidence>
<keyword evidence="2 4" id="KW-0479">Metal-binding</keyword>
<dbReference type="InterPro" id="IPR011042">
    <property type="entry name" value="6-blade_b-propeller_TolB-like"/>
</dbReference>
<reference evidence="7" key="1">
    <citation type="journal article" date="2019" name="Int. J. Syst. Evol. Microbiol.">
        <title>The Global Catalogue of Microorganisms (GCM) 10K type strain sequencing project: providing services to taxonomists for standard genome sequencing and annotation.</title>
        <authorList>
            <consortium name="The Broad Institute Genomics Platform"/>
            <consortium name="The Broad Institute Genome Sequencing Center for Infectious Disease"/>
            <person name="Wu L."/>
            <person name="Ma J."/>
        </authorList>
    </citation>
    <scope>NUCLEOTIDE SEQUENCE [LARGE SCALE GENOMIC DNA]</scope>
    <source>
        <strain evidence="7">CGMCC 4.1467</strain>
    </source>
</reference>
<dbReference type="PROSITE" id="PS51007">
    <property type="entry name" value="CYTC"/>
    <property type="match status" value="1"/>
</dbReference>
<dbReference type="InterPro" id="IPR036909">
    <property type="entry name" value="Cyt_c-like_dom_sf"/>
</dbReference>
<evidence type="ECO:0000313" key="7">
    <source>
        <dbReference type="Proteomes" id="UP001596472"/>
    </source>
</evidence>
<protein>
    <submittedName>
        <fullName evidence="6">HEAT repeat domain-containing protein</fullName>
    </submittedName>
</protein>
<evidence type="ECO:0000256" key="2">
    <source>
        <dbReference type="ARBA" id="ARBA00022723"/>
    </source>
</evidence>
<dbReference type="PANTHER" id="PTHR33546:SF1">
    <property type="entry name" value="LARGE, MULTIFUNCTIONAL SECRETED PROTEIN"/>
    <property type="match status" value="1"/>
</dbReference>
<keyword evidence="3 4" id="KW-0408">Iron</keyword>
<dbReference type="Proteomes" id="UP001596472">
    <property type="component" value="Unassembled WGS sequence"/>
</dbReference>
<evidence type="ECO:0000256" key="1">
    <source>
        <dbReference type="ARBA" id="ARBA00022617"/>
    </source>
</evidence>
<dbReference type="Gene3D" id="1.25.10.10">
    <property type="entry name" value="Leucine-rich Repeat Variant"/>
    <property type="match status" value="1"/>
</dbReference>
<dbReference type="InterPro" id="IPR011041">
    <property type="entry name" value="Quinoprot_gluc/sorb_DH_b-prop"/>
</dbReference>
<dbReference type="InterPro" id="IPR013427">
    <property type="entry name" value="Haem-bd_dom_put"/>
</dbReference>
<keyword evidence="7" id="KW-1185">Reference proteome</keyword>
<dbReference type="InterPro" id="IPR055557">
    <property type="entry name" value="DUF7133"/>
</dbReference>
<dbReference type="NCBIfam" id="TIGR02603">
    <property type="entry name" value="CxxCH_TIGR02603"/>
    <property type="match status" value="1"/>
</dbReference>
<dbReference type="Pfam" id="PF13646">
    <property type="entry name" value="HEAT_2"/>
    <property type="match status" value="1"/>
</dbReference>
<feature type="domain" description="Cytochrome c" evidence="5">
    <location>
        <begin position="999"/>
        <end position="1132"/>
    </location>
</feature>
<dbReference type="PANTHER" id="PTHR33546">
    <property type="entry name" value="LARGE, MULTIFUNCTIONAL SECRETED PROTEIN-RELATED"/>
    <property type="match status" value="1"/>
</dbReference>
<dbReference type="Pfam" id="PF23500">
    <property type="entry name" value="DUF7133"/>
    <property type="match status" value="1"/>
</dbReference>
<dbReference type="SUPFAM" id="SSF48371">
    <property type="entry name" value="ARM repeat"/>
    <property type="match status" value="1"/>
</dbReference>
<dbReference type="InterPro" id="IPR011989">
    <property type="entry name" value="ARM-like"/>
</dbReference>
<gene>
    <name evidence="6" type="ORF">ACFQY0_07975</name>
</gene>
<dbReference type="RefSeq" id="WP_379711117.1">
    <property type="nucleotide sequence ID" value="NZ_JBHTBS010000003.1"/>
</dbReference>
<dbReference type="InterPro" id="IPR016024">
    <property type="entry name" value="ARM-type_fold"/>
</dbReference>
<evidence type="ECO:0000256" key="4">
    <source>
        <dbReference type="PROSITE-ProRule" id="PRU00433"/>
    </source>
</evidence>
<evidence type="ECO:0000256" key="3">
    <source>
        <dbReference type="ARBA" id="ARBA00023004"/>
    </source>
</evidence>